<protein>
    <submittedName>
        <fullName evidence="2">YdcF family protein</fullName>
    </submittedName>
</protein>
<feature type="domain" description="DUF218" evidence="1">
    <location>
        <begin position="25"/>
        <end position="164"/>
    </location>
</feature>
<comment type="caution">
    <text evidence="2">The sequence shown here is derived from an EMBL/GenBank/DDBJ whole genome shotgun (WGS) entry which is preliminary data.</text>
</comment>
<dbReference type="Proteomes" id="UP000823842">
    <property type="component" value="Unassembled WGS sequence"/>
</dbReference>
<reference evidence="2" key="2">
    <citation type="submission" date="2021-04" db="EMBL/GenBank/DDBJ databases">
        <authorList>
            <person name="Gilroy R."/>
        </authorList>
    </citation>
    <scope>NUCLEOTIDE SEQUENCE</scope>
    <source>
        <strain evidence="2">ChiSjej1B19-5720</strain>
    </source>
</reference>
<proteinExistence type="predicted"/>
<evidence type="ECO:0000313" key="3">
    <source>
        <dbReference type="Proteomes" id="UP000823842"/>
    </source>
</evidence>
<name>A0A9D2LS54_9FIRM</name>
<dbReference type="CDD" id="cd06259">
    <property type="entry name" value="YdcF-like"/>
    <property type="match status" value="1"/>
</dbReference>
<dbReference type="InterPro" id="IPR051599">
    <property type="entry name" value="Cell_Envelope_Assoc"/>
</dbReference>
<sequence>MSTYERVLDEIQDFIFVEDKPEKADIIFVPGNGYPHMAERAAELYREGLAPYVLPSGKYSITEKKFSGVLKKRECYRKNYQTEWEFLRDVLIKNQVPPEAILTEDQAGYTYENARFSKKVTDTAGLEIKKAILCCKSYHARRSLMYYQYVYPETQFLVVPCIVDGISKESWRDTESGVDAVIGEMTRIIKQFSFMM</sequence>
<dbReference type="EMBL" id="DWYZ01000105">
    <property type="protein sequence ID" value="HJB28265.1"/>
    <property type="molecule type" value="Genomic_DNA"/>
</dbReference>
<gene>
    <name evidence="2" type="ORF">IAA06_05675</name>
</gene>
<dbReference type="GO" id="GO:0005886">
    <property type="term" value="C:plasma membrane"/>
    <property type="evidence" value="ECO:0007669"/>
    <property type="project" value="TreeGrafter"/>
</dbReference>
<dbReference type="PANTHER" id="PTHR30336:SF20">
    <property type="entry name" value="DUF218 DOMAIN-CONTAINING PROTEIN"/>
    <property type="match status" value="1"/>
</dbReference>
<dbReference type="InterPro" id="IPR014729">
    <property type="entry name" value="Rossmann-like_a/b/a_fold"/>
</dbReference>
<reference evidence="2" key="1">
    <citation type="journal article" date="2021" name="PeerJ">
        <title>Extensive microbial diversity within the chicken gut microbiome revealed by metagenomics and culture.</title>
        <authorList>
            <person name="Gilroy R."/>
            <person name="Ravi A."/>
            <person name="Getino M."/>
            <person name="Pursley I."/>
            <person name="Horton D.L."/>
            <person name="Alikhan N.F."/>
            <person name="Baker D."/>
            <person name="Gharbi K."/>
            <person name="Hall N."/>
            <person name="Watson M."/>
            <person name="Adriaenssens E.M."/>
            <person name="Foster-Nyarko E."/>
            <person name="Jarju S."/>
            <person name="Secka A."/>
            <person name="Antonio M."/>
            <person name="Oren A."/>
            <person name="Chaudhuri R.R."/>
            <person name="La Ragione R."/>
            <person name="Hildebrand F."/>
            <person name="Pallen M.J."/>
        </authorList>
    </citation>
    <scope>NUCLEOTIDE SEQUENCE</scope>
    <source>
        <strain evidence="2">ChiSjej1B19-5720</strain>
    </source>
</reference>
<evidence type="ECO:0000313" key="2">
    <source>
        <dbReference type="EMBL" id="HJB28265.1"/>
    </source>
</evidence>
<evidence type="ECO:0000259" key="1">
    <source>
        <dbReference type="Pfam" id="PF02698"/>
    </source>
</evidence>
<dbReference type="Gene3D" id="3.40.50.620">
    <property type="entry name" value="HUPs"/>
    <property type="match status" value="1"/>
</dbReference>
<organism evidence="2 3">
    <name type="scientific">Candidatus Blautia faecavium</name>
    <dbReference type="NCBI Taxonomy" id="2838487"/>
    <lineage>
        <taxon>Bacteria</taxon>
        <taxon>Bacillati</taxon>
        <taxon>Bacillota</taxon>
        <taxon>Clostridia</taxon>
        <taxon>Lachnospirales</taxon>
        <taxon>Lachnospiraceae</taxon>
        <taxon>Blautia</taxon>
    </lineage>
</organism>
<dbReference type="AlphaFoldDB" id="A0A9D2LS54"/>
<dbReference type="InterPro" id="IPR003848">
    <property type="entry name" value="DUF218"/>
</dbReference>
<accession>A0A9D2LS54</accession>
<dbReference type="Pfam" id="PF02698">
    <property type="entry name" value="DUF218"/>
    <property type="match status" value="1"/>
</dbReference>
<dbReference type="PANTHER" id="PTHR30336">
    <property type="entry name" value="INNER MEMBRANE PROTEIN, PROBABLE PERMEASE"/>
    <property type="match status" value="1"/>
</dbReference>